<dbReference type="OrthoDB" id="447290at2759"/>
<dbReference type="PANTHER" id="PTHR13326">
    <property type="entry name" value="TRNA PSEUDOURIDINE SYNTHASE D"/>
    <property type="match status" value="1"/>
</dbReference>
<dbReference type="GO" id="GO:0003723">
    <property type="term" value="F:RNA binding"/>
    <property type="evidence" value="ECO:0007669"/>
    <property type="project" value="InterPro"/>
</dbReference>
<keyword evidence="3" id="KW-0413">Isomerase</keyword>
<dbReference type="GO" id="GO:0008033">
    <property type="term" value="P:tRNA processing"/>
    <property type="evidence" value="ECO:0007669"/>
    <property type="project" value="UniProtKB-KW"/>
</dbReference>
<dbReference type="AlphaFoldDB" id="A0A1X7VCF1"/>
<dbReference type="PROSITE" id="PS01268">
    <property type="entry name" value="UPF0024"/>
    <property type="match status" value="1"/>
</dbReference>
<dbReference type="GO" id="GO:0001522">
    <property type="term" value="P:pseudouridine synthesis"/>
    <property type="evidence" value="ECO:0007669"/>
    <property type="project" value="InterPro"/>
</dbReference>
<dbReference type="PIRSF" id="PIRSF037016">
    <property type="entry name" value="Pseudouridin_synth_euk_prd"/>
    <property type="match status" value="1"/>
</dbReference>
<dbReference type="STRING" id="400682.A0A1X7VCF1"/>
<reference evidence="7" key="2">
    <citation type="submission" date="2017-05" db="UniProtKB">
        <authorList>
            <consortium name="EnsemblMetazoa"/>
        </authorList>
    </citation>
    <scope>IDENTIFICATION</scope>
</reference>
<gene>
    <name evidence="7" type="primary">100641370</name>
</gene>
<dbReference type="EnsemblMetazoa" id="Aqu2.1.37424_001">
    <property type="protein sequence ID" value="Aqu2.1.37424_001"/>
    <property type="gene ID" value="Aqu2.1.37424"/>
</dbReference>
<comment type="catalytic activity">
    <reaction evidence="4">
        <text>a uridine in tRNA = a pseudouridine in tRNA</text>
        <dbReference type="Rhea" id="RHEA:54572"/>
        <dbReference type="Rhea" id="RHEA-COMP:13339"/>
        <dbReference type="Rhea" id="RHEA-COMP:13934"/>
        <dbReference type="ChEBI" id="CHEBI:65314"/>
        <dbReference type="ChEBI" id="CHEBI:65315"/>
    </reaction>
</comment>
<organism evidence="7">
    <name type="scientific">Amphimedon queenslandica</name>
    <name type="common">Sponge</name>
    <dbReference type="NCBI Taxonomy" id="400682"/>
    <lineage>
        <taxon>Eukaryota</taxon>
        <taxon>Metazoa</taxon>
        <taxon>Porifera</taxon>
        <taxon>Demospongiae</taxon>
        <taxon>Heteroscleromorpha</taxon>
        <taxon>Haplosclerida</taxon>
        <taxon>Niphatidae</taxon>
        <taxon>Amphimedon</taxon>
    </lineage>
</organism>
<dbReference type="InParanoid" id="A0A1X7VCF1"/>
<dbReference type="GO" id="GO:0005634">
    <property type="term" value="C:nucleus"/>
    <property type="evidence" value="ECO:0007669"/>
    <property type="project" value="TreeGrafter"/>
</dbReference>
<dbReference type="InterPro" id="IPR011760">
    <property type="entry name" value="PsdUridine_synth_TruD_insert"/>
</dbReference>
<feature type="domain" description="TRUD" evidence="6">
    <location>
        <begin position="309"/>
        <end position="523"/>
    </location>
</feature>
<name>A0A1X7VCF1_AMPQE</name>
<evidence type="ECO:0000313" key="7">
    <source>
        <dbReference type="EnsemblMetazoa" id="Aqu2.1.37424_001"/>
    </source>
</evidence>
<accession>A0A1X7VCF1</accession>
<dbReference type="Gene3D" id="3.30.2350.20">
    <property type="entry name" value="TruD, catalytic domain"/>
    <property type="match status" value="2"/>
</dbReference>
<evidence type="ECO:0000313" key="8">
    <source>
        <dbReference type="Proteomes" id="UP000007879"/>
    </source>
</evidence>
<keyword evidence="2" id="KW-0819">tRNA processing</keyword>
<dbReference type="InterPro" id="IPR001656">
    <property type="entry name" value="PsdUridine_synth_TruD"/>
</dbReference>
<evidence type="ECO:0000256" key="3">
    <source>
        <dbReference type="ARBA" id="ARBA00023235"/>
    </source>
</evidence>
<dbReference type="NCBIfam" id="TIGR00094">
    <property type="entry name" value="tRNA_TruD_broad"/>
    <property type="match status" value="1"/>
</dbReference>
<dbReference type="InterPro" id="IPR042214">
    <property type="entry name" value="TruD_catalytic"/>
</dbReference>
<dbReference type="Pfam" id="PF01142">
    <property type="entry name" value="TruD"/>
    <property type="match status" value="1"/>
</dbReference>
<reference evidence="8" key="1">
    <citation type="journal article" date="2010" name="Nature">
        <title>The Amphimedon queenslandica genome and the evolution of animal complexity.</title>
        <authorList>
            <person name="Srivastava M."/>
            <person name="Simakov O."/>
            <person name="Chapman J."/>
            <person name="Fahey B."/>
            <person name="Gauthier M.E."/>
            <person name="Mitros T."/>
            <person name="Richards G.S."/>
            <person name="Conaco C."/>
            <person name="Dacre M."/>
            <person name="Hellsten U."/>
            <person name="Larroux C."/>
            <person name="Putnam N.H."/>
            <person name="Stanke M."/>
            <person name="Adamska M."/>
            <person name="Darling A."/>
            <person name="Degnan S.M."/>
            <person name="Oakley T.H."/>
            <person name="Plachetzki D.C."/>
            <person name="Zhai Y."/>
            <person name="Adamski M."/>
            <person name="Calcino A."/>
            <person name="Cummins S.F."/>
            <person name="Goodstein D.M."/>
            <person name="Harris C."/>
            <person name="Jackson D.J."/>
            <person name="Leys S.P."/>
            <person name="Shu S."/>
            <person name="Woodcroft B.J."/>
            <person name="Vervoort M."/>
            <person name="Kosik K.S."/>
            <person name="Manning G."/>
            <person name="Degnan B.M."/>
            <person name="Rokhsar D.S."/>
        </authorList>
    </citation>
    <scope>NUCLEOTIDE SEQUENCE [LARGE SCALE GENOMIC DNA]</scope>
</reference>
<sequence length="614" mass="69536">MWEWLHLFITDKMADLTEETEGNASESPPPAKKIKTAENGGGFLTERDVGITEYVNKNGAQIFAILKQRYSDFIVNEISLAGETVHLTSFELPEEPNQDDEGRSLSVLVPADVVEKCRDLSESDDKAKEVEFQVKDCKESRTLIHKSIKKSFPNLDTRTIEKTTIRVFLRGSKSGEVRSHWSKDKGDYIKFVLYKENRDSMQVITTLSKLLRVKCSVFQYAGTKDKRAITSQLVTAYRVLPSRLASINGANTNIKVGNIEYCKTPLKLGDTKGNHFTIILRDVKVPVDREGEIGHHHVNSLLLSLKDKGFINYFGMQRFGTSTIPTHAIGKALLHSEWKEAVDLILKPREGESEDFQVVREYYRSTSDINETLKLFPPHKRNSTEYQLLRGMEKHGTTNLLAALSFLPRNARLMYVHSYQSYVWNQMVSFRFREYGLVPVPGDLALQSETVNGVLAITEENCHQYTIFDVVLPLPGYSVQYPTNNVGEQYHRILANDNLTVDKLKHRVKDFALPGSYRHIMAKPDNLEWKLLCYDDVTVPLHQSDLDILEDKSFSLGTSGAKRALKLSFSLPSSTYATMALREVMKDDTSCFVQKKLNSPTAATLQSAGTENHH</sequence>
<dbReference type="InterPro" id="IPR020119">
    <property type="entry name" value="PsdUridine_synth_TruD_CS"/>
</dbReference>
<evidence type="ECO:0000256" key="1">
    <source>
        <dbReference type="ARBA" id="ARBA00007953"/>
    </source>
</evidence>
<feature type="region of interest" description="Disordered" evidence="5">
    <location>
        <begin position="18"/>
        <end position="39"/>
    </location>
</feature>
<evidence type="ECO:0000259" key="6">
    <source>
        <dbReference type="PROSITE" id="PS50984"/>
    </source>
</evidence>
<evidence type="ECO:0000256" key="2">
    <source>
        <dbReference type="ARBA" id="ARBA00022694"/>
    </source>
</evidence>
<comment type="similarity">
    <text evidence="1">Belongs to the pseudouridine synthase TruD family.</text>
</comment>
<evidence type="ECO:0000256" key="4">
    <source>
        <dbReference type="ARBA" id="ARBA00036943"/>
    </source>
</evidence>
<dbReference type="Proteomes" id="UP000007879">
    <property type="component" value="Unassembled WGS sequence"/>
</dbReference>
<evidence type="ECO:0000256" key="5">
    <source>
        <dbReference type="SAM" id="MobiDB-lite"/>
    </source>
</evidence>
<dbReference type="PROSITE" id="PS50984">
    <property type="entry name" value="TRUD"/>
    <property type="match status" value="1"/>
</dbReference>
<proteinExistence type="inferred from homology"/>
<dbReference type="FunFam" id="3.30.2350.20:FF:000003">
    <property type="entry name" value="Pseudouridylate synthase 7 homolog"/>
    <property type="match status" value="1"/>
</dbReference>
<dbReference type="InterPro" id="IPR020103">
    <property type="entry name" value="PsdUridine_synth_cat_dom_sf"/>
</dbReference>
<keyword evidence="8" id="KW-1185">Reference proteome</keyword>
<dbReference type="KEGG" id="aqu:100641370"/>
<dbReference type="GO" id="GO:0009982">
    <property type="term" value="F:pseudouridine synthase activity"/>
    <property type="evidence" value="ECO:0007669"/>
    <property type="project" value="InterPro"/>
</dbReference>
<dbReference type="HAMAP" id="MF_01082">
    <property type="entry name" value="TruD"/>
    <property type="match status" value="1"/>
</dbReference>
<dbReference type="CDD" id="cd02576">
    <property type="entry name" value="PseudoU_synth_ScPUS7"/>
    <property type="match status" value="1"/>
</dbReference>
<dbReference type="SUPFAM" id="SSF55120">
    <property type="entry name" value="Pseudouridine synthase"/>
    <property type="match status" value="1"/>
</dbReference>
<dbReference type="PANTHER" id="PTHR13326:SF31">
    <property type="entry name" value="PSEUDOURIDYLATE SYNTHASE 7 HOMOLOG"/>
    <property type="match status" value="1"/>
</dbReference>
<dbReference type="EnsemblMetazoa" id="XM_003384927.3">
    <property type="protein sequence ID" value="XP_003384975.2"/>
    <property type="gene ID" value="LOC100641370"/>
</dbReference>
<protein>
    <recommendedName>
        <fullName evidence="6">TRUD domain-containing protein</fullName>
    </recommendedName>
</protein>